<dbReference type="Gene3D" id="3.30.420.100">
    <property type="match status" value="1"/>
</dbReference>
<dbReference type="SUPFAM" id="SSF53137">
    <property type="entry name" value="Translational machinery components"/>
    <property type="match status" value="1"/>
</dbReference>
<dbReference type="GO" id="GO:0006412">
    <property type="term" value="P:translation"/>
    <property type="evidence" value="ECO:0007669"/>
    <property type="project" value="InterPro"/>
</dbReference>
<gene>
    <name evidence="4" type="ORF">ZEAMMB73_Zm00001d048321</name>
</gene>
<comment type="similarity">
    <text evidence="1">Belongs to the universal ribosomal protein uL18 family.</text>
</comment>
<evidence type="ECO:0000256" key="1">
    <source>
        <dbReference type="ARBA" id="ARBA00007116"/>
    </source>
</evidence>
<dbReference type="EMBL" id="CM000785">
    <property type="protein sequence ID" value="AQL09388.1"/>
    <property type="molecule type" value="Genomic_DNA"/>
</dbReference>
<evidence type="ECO:0000313" key="4">
    <source>
        <dbReference type="EMBL" id="AQL09388.1"/>
    </source>
</evidence>
<evidence type="ECO:0008006" key="5">
    <source>
        <dbReference type="Google" id="ProtNLM"/>
    </source>
</evidence>
<reference evidence="4" key="1">
    <citation type="submission" date="2015-12" db="EMBL/GenBank/DDBJ databases">
        <title>Update maize B73 reference genome by single molecule sequencing technologies.</title>
        <authorList>
            <consortium name="Maize Genome Sequencing Project"/>
            <person name="Ware D."/>
        </authorList>
    </citation>
    <scope>NUCLEOTIDE SEQUENCE</scope>
    <source>
        <tissue evidence="4">Seedling</tissue>
    </source>
</reference>
<dbReference type="ExpressionAtlas" id="A0A1D6PJ95">
    <property type="expression patterns" value="baseline"/>
</dbReference>
<dbReference type="Pfam" id="PF00861">
    <property type="entry name" value="Ribosomal_L18p"/>
    <property type="match status" value="1"/>
</dbReference>
<evidence type="ECO:0000256" key="2">
    <source>
        <dbReference type="ARBA" id="ARBA00022980"/>
    </source>
</evidence>
<dbReference type="GO" id="GO:1990904">
    <property type="term" value="C:ribonucleoprotein complex"/>
    <property type="evidence" value="ECO:0007669"/>
    <property type="project" value="UniProtKB-KW"/>
</dbReference>
<dbReference type="AlphaFoldDB" id="A0A1D6PJ95"/>
<keyword evidence="3" id="KW-0687">Ribonucleoprotein</keyword>
<dbReference type="PANTHER" id="PTHR12899">
    <property type="entry name" value="39S RIBOSOMAL PROTEIN L18, MITOCHONDRIAL"/>
    <property type="match status" value="1"/>
</dbReference>
<name>A0A1D6PJ95_MAIZE</name>
<dbReference type="InterPro" id="IPR057268">
    <property type="entry name" value="Ribosomal_L18"/>
</dbReference>
<dbReference type="OMA" id="AIANYGF"/>
<proteinExistence type="inferred from homology"/>
<accession>A0A1D6PJ95</accession>
<protein>
    <recommendedName>
        <fullName evidence="5">50S ribosomal protein L18</fullName>
    </recommendedName>
</protein>
<dbReference type="GO" id="GO:0005840">
    <property type="term" value="C:ribosome"/>
    <property type="evidence" value="ECO:0007669"/>
    <property type="project" value="UniProtKB-KW"/>
</dbReference>
<dbReference type="PANTHER" id="PTHR12899:SF8">
    <property type="entry name" value="RIBOSOMAL L18P_L5E FAMILY PROTEIN"/>
    <property type="match status" value="1"/>
</dbReference>
<dbReference type="CDD" id="cd00432">
    <property type="entry name" value="Ribosomal_L18_L5e"/>
    <property type="match status" value="1"/>
</dbReference>
<dbReference type="InterPro" id="IPR005484">
    <property type="entry name" value="Ribosomal_uL18_bac/plant/anim"/>
</dbReference>
<dbReference type="eggNOG" id="KOG1870">
    <property type="taxonomic scope" value="Eukaryota"/>
</dbReference>
<keyword evidence="2" id="KW-0689">Ribosomal protein</keyword>
<dbReference type="PaxDb" id="4577-GRMZM2G479581_P01"/>
<dbReference type="GO" id="GO:0003735">
    <property type="term" value="F:structural constituent of ribosome"/>
    <property type="evidence" value="ECO:0007669"/>
    <property type="project" value="InterPro"/>
</dbReference>
<evidence type="ECO:0000256" key="3">
    <source>
        <dbReference type="ARBA" id="ARBA00023274"/>
    </source>
</evidence>
<sequence length="158" mass="17346">MALLPAAPRAPGVVGAPGRAYPMIEATARRGARTESAKVRNRRLQKKFNGTATKPRLSVFCSSRQLYAVLADDHNKEILFYGSTLQKSICGDPPCGTVEAARRLGEELVRVCNELGISEISYDRNGFARGDKKMTAFEVPDFRSHSMGSCQDRLCSLH</sequence>
<organism evidence="4">
    <name type="scientific">Zea mays</name>
    <name type="common">Maize</name>
    <dbReference type="NCBI Taxonomy" id="4577"/>
    <lineage>
        <taxon>Eukaryota</taxon>
        <taxon>Viridiplantae</taxon>
        <taxon>Streptophyta</taxon>
        <taxon>Embryophyta</taxon>
        <taxon>Tracheophyta</taxon>
        <taxon>Spermatophyta</taxon>
        <taxon>Magnoliopsida</taxon>
        <taxon>Liliopsida</taxon>
        <taxon>Poales</taxon>
        <taxon>Poaceae</taxon>
        <taxon>PACMAD clade</taxon>
        <taxon>Panicoideae</taxon>
        <taxon>Andropogonodae</taxon>
        <taxon>Andropogoneae</taxon>
        <taxon>Tripsacinae</taxon>
        <taxon>Zea</taxon>
    </lineage>
</organism>